<comment type="caution">
    <text evidence="1">The sequence shown here is derived from an EMBL/GenBank/DDBJ whole genome shotgun (WGS) entry which is preliminary data.</text>
</comment>
<dbReference type="AlphaFoldDB" id="A0A2W5UZ82"/>
<sequence length="156" mass="16580">MSTVRRTIRSIPYRDSVATWRFITALLTQGKNATAAVELEAVAGVAASVIGDGSMRQAPIVVTCDGPRTRLYCTYDEDALDEAEASEDALGFDPLKGDWAVSLPCQAEDLEWVQRALAGSSKRITARDAAEGFEVADSAAAATSNALTLNLEGLLK</sequence>
<dbReference type="EMBL" id="QFQP01000130">
    <property type="protein sequence ID" value="PZR03061.1"/>
    <property type="molecule type" value="Genomic_DNA"/>
</dbReference>
<gene>
    <name evidence="1" type="ORF">DI536_36410</name>
</gene>
<protein>
    <submittedName>
        <fullName evidence="1">Uncharacterized protein</fullName>
    </submittedName>
</protein>
<proteinExistence type="predicted"/>
<reference evidence="1 2" key="1">
    <citation type="submission" date="2017-08" db="EMBL/GenBank/DDBJ databases">
        <title>Infants hospitalized years apart are colonized by the same room-sourced microbial strains.</title>
        <authorList>
            <person name="Brooks B."/>
            <person name="Olm M.R."/>
            <person name="Firek B.A."/>
            <person name="Baker R."/>
            <person name="Thomas B.C."/>
            <person name="Morowitz M.J."/>
            <person name="Banfield J.F."/>
        </authorList>
    </citation>
    <scope>NUCLEOTIDE SEQUENCE [LARGE SCALE GENOMIC DNA]</scope>
    <source>
        <strain evidence="1">S2_003_000_R2_14</strain>
    </source>
</reference>
<organism evidence="1 2">
    <name type="scientific">Archangium gephyra</name>
    <dbReference type="NCBI Taxonomy" id="48"/>
    <lineage>
        <taxon>Bacteria</taxon>
        <taxon>Pseudomonadati</taxon>
        <taxon>Myxococcota</taxon>
        <taxon>Myxococcia</taxon>
        <taxon>Myxococcales</taxon>
        <taxon>Cystobacterineae</taxon>
        <taxon>Archangiaceae</taxon>
        <taxon>Archangium</taxon>
    </lineage>
</organism>
<dbReference type="Proteomes" id="UP000249061">
    <property type="component" value="Unassembled WGS sequence"/>
</dbReference>
<name>A0A2W5UZ82_9BACT</name>
<evidence type="ECO:0000313" key="1">
    <source>
        <dbReference type="EMBL" id="PZR03061.1"/>
    </source>
</evidence>
<accession>A0A2W5UZ82</accession>
<evidence type="ECO:0000313" key="2">
    <source>
        <dbReference type="Proteomes" id="UP000249061"/>
    </source>
</evidence>